<gene>
    <name evidence="2" type="ORF">DA73_0234545</name>
</gene>
<evidence type="ECO:0000313" key="2">
    <source>
        <dbReference type="EMBL" id="KIE06505.1"/>
    </source>
</evidence>
<keyword evidence="1" id="KW-0812">Transmembrane</keyword>
<sequence>PGGAKVPSDVTLLVESGPLLQMIPPGVLYSVLLFRVHAVAIVRAQLVPSPRYVPPLAAHCVGRSTTQLCGVRFGRQQAPNDPVGASAICSWRRMLVVSGAGGVPPWAVIFAKLNKLWAQYNFVRVDFSS</sequence>
<protein>
    <submittedName>
        <fullName evidence="2">Uncharacterized protein</fullName>
    </submittedName>
</protein>
<dbReference type="EMBL" id="JHEG02000059">
    <property type="protein sequence ID" value="KIE06505.1"/>
    <property type="molecule type" value="Genomic_DNA"/>
</dbReference>
<feature type="transmembrane region" description="Helical" evidence="1">
    <location>
        <begin position="22"/>
        <end position="42"/>
    </location>
</feature>
<comment type="caution">
    <text evidence="2">The sequence shown here is derived from an EMBL/GenBank/DDBJ whole genome shotgun (WGS) entry which is preliminary data.</text>
</comment>
<keyword evidence="1" id="KW-0472">Membrane</keyword>
<name>A0A0C1R2M5_9CYAN</name>
<reference evidence="2" key="1">
    <citation type="journal article" date="2015" name="Genome Announc.">
        <title>Draft Genome Sequence of Tolypothrix boutellei Strain VB521301.</title>
        <authorList>
            <person name="Chandrababunaidu M.M."/>
            <person name="Singh D."/>
            <person name="Sen D."/>
            <person name="Bhan S."/>
            <person name="Das S."/>
            <person name="Gupta A."/>
            <person name="Adhikary S.P."/>
            <person name="Tripathy S."/>
        </authorList>
    </citation>
    <scope>NUCLEOTIDE SEQUENCE</scope>
    <source>
        <strain evidence="2">VB521301</strain>
    </source>
</reference>
<dbReference type="AlphaFoldDB" id="A0A0C1R2M5"/>
<organism evidence="2">
    <name type="scientific">Tolypothrix bouteillei VB521301</name>
    <dbReference type="NCBI Taxonomy" id="1479485"/>
    <lineage>
        <taxon>Bacteria</taxon>
        <taxon>Bacillati</taxon>
        <taxon>Cyanobacteriota</taxon>
        <taxon>Cyanophyceae</taxon>
        <taxon>Nostocales</taxon>
        <taxon>Tolypothrichaceae</taxon>
        <taxon>Tolypothrix</taxon>
    </lineage>
</organism>
<proteinExistence type="predicted"/>
<accession>A0A0C1R2M5</accession>
<feature type="non-terminal residue" evidence="2">
    <location>
        <position position="1"/>
    </location>
</feature>
<evidence type="ECO:0000256" key="1">
    <source>
        <dbReference type="SAM" id="Phobius"/>
    </source>
</evidence>
<keyword evidence="1" id="KW-1133">Transmembrane helix</keyword>